<dbReference type="GO" id="GO:0000932">
    <property type="term" value="C:P-body"/>
    <property type="evidence" value="ECO:0007669"/>
    <property type="project" value="TreeGrafter"/>
</dbReference>
<dbReference type="PANTHER" id="PTHR13612">
    <property type="entry name" value="ENHANCER OF MRNA-DECAPPING PROTEIN 3"/>
    <property type="match status" value="1"/>
</dbReference>
<accession>A0A0L0FBV8</accession>
<dbReference type="InterPro" id="IPR019050">
    <property type="entry name" value="FDF_dom"/>
</dbReference>
<feature type="transmembrane region" description="Helical" evidence="1">
    <location>
        <begin position="123"/>
        <end position="140"/>
    </location>
</feature>
<feature type="domain" description="FDF" evidence="2">
    <location>
        <begin position="6"/>
        <end position="85"/>
    </location>
</feature>
<dbReference type="InterPro" id="IPR036652">
    <property type="entry name" value="YjeF_N_dom_sf"/>
</dbReference>
<organism evidence="3 4">
    <name type="scientific">Sphaeroforma arctica JP610</name>
    <dbReference type="NCBI Taxonomy" id="667725"/>
    <lineage>
        <taxon>Eukaryota</taxon>
        <taxon>Ichthyosporea</taxon>
        <taxon>Ichthyophonida</taxon>
        <taxon>Sphaeroforma</taxon>
    </lineage>
</organism>
<dbReference type="PANTHER" id="PTHR13612:SF0">
    <property type="entry name" value="ENHANCER OF MRNA-DECAPPING PROTEIN 3"/>
    <property type="match status" value="1"/>
</dbReference>
<proteinExistence type="predicted"/>
<evidence type="ECO:0000256" key="1">
    <source>
        <dbReference type="SAM" id="Phobius"/>
    </source>
</evidence>
<dbReference type="Proteomes" id="UP000054560">
    <property type="component" value="Unassembled WGS sequence"/>
</dbReference>
<dbReference type="STRING" id="667725.A0A0L0FBV8"/>
<dbReference type="EMBL" id="KQ244649">
    <property type="protein sequence ID" value="KNC74209.1"/>
    <property type="molecule type" value="Genomic_DNA"/>
</dbReference>
<dbReference type="AlphaFoldDB" id="A0A0L0FBV8"/>
<dbReference type="Pfam" id="PF09532">
    <property type="entry name" value="FDF"/>
    <property type="match status" value="1"/>
</dbReference>
<keyword evidence="1" id="KW-1133">Transmembrane helix</keyword>
<evidence type="ECO:0000259" key="2">
    <source>
        <dbReference type="SMART" id="SM01199"/>
    </source>
</evidence>
<keyword evidence="4" id="KW-1185">Reference proteome</keyword>
<sequence length="141" mass="15747">TIGDAQEVEGEFDFVGNLNKFNKAAVFAEIEQEVCLDSDNLLVSHNRKKKNYEHYENILGNEGVDIGVYSTGLHSSNAFKSEYGVVIPYATCFQMTEIHDILQTMGFTRAQILETAASSVTSMVLKLLGMLILRIFIFICL</sequence>
<dbReference type="GeneID" id="25913740"/>
<keyword evidence="1" id="KW-0812">Transmembrane</keyword>
<reference evidence="3 4" key="1">
    <citation type="submission" date="2011-02" db="EMBL/GenBank/DDBJ databases">
        <title>The Genome Sequence of Sphaeroforma arctica JP610.</title>
        <authorList>
            <consortium name="The Broad Institute Genome Sequencing Platform"/>
            <person name="Russ C."/>
            <person name="Cuomo C."/>
            <person name="Young S.K."/>
            <person name="Zeng Q."/>
            <person name="Gargeya S."/>
            <person name="Alvarado L."/>
            <person name="Berlin A."/>
            <person name="Chapman S.B."/>
            <person name="Chen Z."/>
            <person name="Freedman E."/>
            <person name="Gellesch M."/>
            <person name="Goldberg J."/>
            <person name="Griggs A."/>
            <person name="Gujja S."/>
            <person name="Heilman E."/>
            <person name="Heiman D."/>
            <person name="Howarth C."/>
            <person name="Mehta T."/>
            <person name="Neiman D."/>
            <person name="Pearson M."/>
            <person name="Roberts A."/>
            <person name="Saif S."/>
            <person name="Shea T."/>
            <person name="Shenoy N."/>
            <person name="Sisk P."/>
            <person name="Stolte C."/>
            <person name="Sykes S."/>
            <person name="White J."/>
            <person name="Yandava C."/>
            <person name="Burger G."/>
            <person name="Gray M.W."/>
            <person name="Holland P.W.H."/>
            <person name="King N."/>
            <person name="Lang F.B.F."/>
            <person name="Roger A.J."/>
            <person name="Ruiz-Trillo I."/>
            <person name="Haas B."/>
            <person name="Nusbaum C."/>
            <person name="Birren B."/>
        </authorList>
    </citation>
    <scope>NUCLEOTIDE SEQUENCE [LARGE SCALE GENOMIC DNA]</scope>
    <source>
        <strain evidence="3 4">JP610</strain>
    </source>
</reference>
<keyword evidence="1" id="KW-0472">Membrane</keyword>
<evidence type="ECO:0000313" key="4">
    <source>
        <dbReference type="Proteomes" id="UP000054560"/>
    </source>
</evidence>
<dbReference type="GO" id="GO:0033962">
    <property type="term" value="P:P-body assembly"/>
    <property type="evidence" value="ECO:0007669"/>
    <property type="project" value="TreeGrafter"/>
</dbReference>
<name>A0A0L0FBV8_9EUKA</name>
<feature type="non-terminal residue" evidence="3">
    <location>
        <position position="1"/>
    </location>
</feature>
<dbReference type="RefSeq" id="XP_014148111.1">
    <property type="nucleotide sequence ID" value="XM_014292636.1"/>
</dbReference>
<protein>
    <recommendedName>
        <fullName evidence="2">FDF domain-containing protein</fullName>
    </recommendedName>
</protein>
<dbReference type="SMART" id="SM01199">
    <property type="entry name" value="FDF"/>
    <property type="match status" value="1"/>
</dbReference>
<dbReference type="GO" id="GO:0031087">
    <property type="term" value="P:deadenylation-independent decapping of nuclear-transcribed mRNA"/>
    <property type="evidence" value="ECO:0007669"/>
    <property type="project" value="TreeGrafter"/>
</dbReference>
<dbReference type="GO" id="GO:0003729">
    <property type="term" value="F:mRNA binding"/>
    <property type="evidence" value="ECO:0007669"/>
    <property type="project" value="TreeGrafter"/>
</dbReference>
<dbReference type="OrthoDB" id="10030313at2759"/>
<evidence type="ECO:0000313" key="3">
    <source>
        <dbReference type="EMBL" id="KNC74209.1"/>
    </source>
</evidence>
<gene>
    <name evidence="3" type="ORF">SARC_13236</name>
</gene>
<dbReference type="Gene3D" id="3.40.50.10260">
    <property type="entry name" value="YjeF N-terminal domain"/>
    <property type="match status" value="1"/>
</dbReference>